<proteinExistence type="predicted"/>
<evidence type="ECO:0000259" key="1">
    <source>
        <dbReference type="Pfam" id="PF08241"/>
    </source>
</evidence>
<sequence>MAAQQNTVDFDCNICDTHNISEISSLTRETASCSHCGSTVRMRSIVQVLTTELFGKSLAVSQIDPPRPDLVGIGMSCWDGYVAPLSHCVAYKNTYYHQEPRVDITNIDPAMVGTLDFIVSSDVFEHVESPVDRAFVNARRLLKPGGVFILTVPYFHPGQPGVITTENFPDIYKWEITESELGPLLKNTKKNGEIQYFYDLVYHGGPGSTLEMRRFSEWSVIEELKNAGFDEITVYRDAEPEHGIYWPLMHSAPISARVTESAGWRFQKKKPRVIFR</sequence>
<accession>A0A423JF86</accession>
<organism evidence="2 3">
    <name type="scientific">Pseudomonas frederiksbergensis</name>
    <dbReference type="NCBI Taxonomy" id="104087"/>
    <lineage>
        <taxon>Bacteria</taxon>
        <taxon>Pseudomonadati</taxon>
        <taxon>Pseudomonadota</taxon>
        <taxon>Gammaproteobacteria</taxon>
        <taxon>Pseudomonadales</taxon>
        <taxon>Pseudomonadaceae</taxon>
        <taxon>Pseudomonas</taxon>
    </lineage>
</organism>
<dbReference type="Pfam" id="PF08241">
    <property type="entry name" value="Methyltransf_11"/>
    <property type="match status" value="1"/>
</dbReference>
<name>A0A423JF86_9PSED</name>
<protein>
    <recommendedName>
        <fullName evidence="1">Methyltransferase type 11 domain-containing protein</fullName>
    </recommendedName>
</protein>
<dbReference type="RefSeq" id="WP_123494496.1">
    <property type="nucleotide sequence ID" value="NZ_MOBL01000003.1"/>
</dbReference>
<dbReference type="Proteomes" id="UP000283260">
    <property type="component" value="Unassembled WGS sequence"/>
</dbReference>
<dbReference type="GO" id="GO:0008757">
    <property type="term" value="F:S-adenosylmethionine-dependent methyltransferase activity"/>
    <property type="evidence" value="ECO:0007669"/>
    <property type="project" value="InterPro"/>
</dbReference>
<evidence type="ECO:0000313" key="2">
    <source>
        <dbReference type="EMBL" id="RON36325.1"/>
    </source>
</evidence>
<dbReference type="EMBL" id="MOBL01000003">
    <property type="protein sequence ID" value="RON36325.1"/>
    <property type="molecule type" value="Genomic_DNA"/>
</dbReference>
<dbReference type="Gene3D" id="3.40.50.150">
    <property type="entry name" value="Vaccinia Virus protein VP39"/>
    <property type="match status" value="1"/>
</dbReference>
<dbReference type="InterPro" id="IPR029063">
    <property type="entry name" value="SAM-dependent_MTases_sf"/>
</dbReference>
<evidence type="ECO:0000313" key="3">
    <source>
        <dbReference type="Proteomes" id="UP000283260"/>
    </source>
</evidence>
<comment type="caution">
    <text evidence="2">The sequence shown here is derived from an EMBL/GenBank/DDBJ whole genome shotgun (WGS) entry which is preliminary data.</text>
</comment>
<dbReference type="AlphaFoldDB" id="A0A423JF86"/>
<feature type="domain" description="Methyltransferase type 11" evidence="1">
    <location>
        <begin position="103"/>
        <end position="150"/>
    </location>
</feature>
<reference evidence="2 3" key="1">
    <citation type="submission" date="2016-10" db="EMBL/GenBank/DDBJ databases">
        <title>Comparative genome analysis of multiple Pseudomonas spp. focuses on biocontrol and plant growth promoting traits.</title>
        <authorList>
            <person name="Tao X.-Y."/>
            <person name="Taylor C.G."/>
        </authorList>
    </citation>
    <scope>NUCLEOTIDE SEQUENCE [LARGE SCALE GENOMIC DNA]</scope>
    <source>
        <strain evidence="2 3">94G2</strain>
    </source>
</reference>
<dbReference type="InterPro" id="IPR013216">
    <property type="entry name" value="Methyltransf_11"/>
</dbReference>
<dbReference type="CDD" id="cd02440">
    <property type="entry name" value="AdoMet_MTases"/>
    <property type="match status" value="1"/>
</dbReference>
<gene>
    <name evidence="2" type="ORF">BK661_02755</name>
</gene>
<dbReference type="SUPFAM" id="SSF53335">
    <property type="entry name" value="S-adenosyl-L-methionine-dependent methyltransferases"/>
    <property type="match status" value="1"/>
</dbReference>